<feature type="transmembrane region" description="Helical" evidence="1">
    <location>
        <begin position="37"/>
        <end position="60"/>
    </location>
</feature>
<keyword evidence="1" id="KW-1133">Transmembrane helix</keyword>
<feature type="signal peptide" evidence="2">
    <location>
        <begin position="1"/>
        <end position="20"/>
    </location>
</feature>
<keyword evidence="2" id="KW-0732">Signal</keyword>
<dbReference type="AlphaFoldDB" id="A0A233RZ24"/>
<feature type="chain" id="PRO_5039135448" evidence="2">
    <location>
        <begin position="21"/>
        <end position="92"/>
    </location>
</feature>
<evidence type="ECO:0000313" key="4">
    <source>
        <dbReference type="Proteomes" id="UP000215483"/>
    </source>
</evidence>
<evidence type="ECO:0000313" key="3">
    <source>
        <dbReference type="EMBL" id="OXY88645.1"/>
    </source>
</evidence>
<protein>
    <submittedName>
        <fullName evidence="3">Uncharacterized protein</fullName>
    </submittedName>
</protein>
<sequence>MLAGCAALLNACAFYISIFATDDCSSQNPAFRCTDNGLLAMLGLPWAGLACAVSAALAVAIRWRGGWVWCGLPVGALVYVAGLAGTLGVMTS</sequence>
<comment type="caution">
    <text evidence="3">The sequence shown here is derived from an EMBL/GenBank/DDBJ whole genome shotgun (WGS) entry which is preliminary data.</text>
</comment>
<keyword evidence="1" id="KW-0812">Transmembrane</keyword>
<organism evidence="3 4">
    <name type="scientific">Streptomyces diastatochromogenes</name>
    <dbReference type="NCBI Taxonomy" id="42236"/>
    <lineage>
        <taxon>Bacteria</taxon>
        <taxon>Bacillati</taxon>
        <taxon>Actinomycetota</taxon>
        <taxon>Actinomycetes</taxon>
        <taxon>Kitasatosporales</taxon>
        <taxon>Streptomycetaceae</taxon>
        <taxon>Streptomyces</taxon>
    </lineage>
</organism>
<feature type="transmembrane region" description="Helical" evidence="1">
    <location>
        <begin position="67"/>
        <end position="90"/>
    </location>
</feature>
<keyword evidence="1" id="KW-0472">Membrane</keyword>
<gene>
    <name evidence="3" type="ORF">BEK98_41095</name>
</gene>
<dbReference type="EMBL" id="MCGQ01000052">
    <property type="protein sequence ID" value="OXY88645.1"/>
    <property type="molecule type" value="Genomic_DNA"/>
</dbReference>
<evidence type="ECO:0000256" key="2">
    <source>
        <dbReference type="SAM" id="SignalP"/>
    </source>
</evidence>
<accession>A0A233RZ24</accession>
<keyword evidence="4" id="KW-1185">Reference proteome</keyword>
<evidence type="ECO:0000256" key="1">
    <source>
        <dbReference type="SAM" id="Phobius"/>
    </source>
</evidence>
<name>A0A233RZ24_STRDA</name>
<reference evidence="3 4" key="1">
    <citation type="submission" date="2016-07" db="EMBL/GenBank/DDBJ databases">
        <title>Draft genome of Streptomyces diastatochromogenes.</title>
        <authorList>
            <person name="Podduturi R."/>
            <person name="Lukassen M.B."/>
            <person name="Clausen N."/>
            <person name="Nielsen J.L."/>
            <person name="Jorgensen N.O."/>
        </authorList>
    </citation>
    <scope>NUCLEOTIDE SEQUENCE [LARGE SCALE GENOMIC DNA]</scope>
    <source>
        <strain evidence="3 4">DSM 40608</strain>
    </source>
</reference>
<dbReference type="Proteomes" id="UP000215483">
    <property type="component" value="Unassembled WGS sequence"/>
</dbReference>
<proteinExistence type="predicted"/>